<dbReference type="Proteomes" id="UP000431922">
    <property type="component" value="Unassembled WGS sequence"/>
</dbReference>
<gene>
    <name evidence="1" type="ORF">GRI65_01185</name>
</gene>
<dbReference type="EMBL" id="WTYL01000001">
    <property type="protein sequence ID" value="MXP43064.1"/>
    <property type="molecule type" value="Genomic_DNA"/>
</dbReference>
<comment type="caution">
    <text evidence="1">The sequence shown here is derived from an EMBL/GenBank/DDBJ whole genome shotgun (WGS) entry which is preliminary data.</text>
</comment>
<evidence type="ECO:0000313" key="1">
    <source>
        <dbReference type="EMBL" id="MXP43064.1"/>
    </source>
</evidence>
<keyword evidence="2" id="KW-1185">Reference proteome</keyword>
<dbReference type="OrthoDB" id="5567062at2"/>
<proteinExistence type="predicted"/>
<reference evidence="1 2" key="1">
    <citation type="submission" date="2019-12" db="EMBL/GenBank/DDBJ databases">
        <title>Genomic-based taxomic classification of the family Erythrobacteraceae.</title>
        <authorList>
            <person name="Xu L."/>
        </authorList>
    </citation>
    <scope>NUCLEOTIDE SEQUENCE [LARGE SCALE GENOMIC DNA]</scope>
    <source>
        <strain evidence="1 2">KCTC 42453</strain>
    </source>
</reference>
<accession>A0A845AYX0</accession>
<protein>
    <submittedName>
        <fullName evidence="1">Uncharacterized protein</fullName>
    </submittedName>
</protein>
<name>A0A845AYX0_9SPHN</name>
<sequence length="109" mass="11812">MANAWPSISREGSTNGAPAWGIPAGIAANAAKPYPLMPKARAGEGKRLRLENGPQIRREIVKVYRGMKVGEIDITKGTKLIYALEVLSRAVERENVEKLADRLDGAEGK</sequence>
<organism evidence="1 2">
    <name type="scientific">Allopontixanthobacter sediminis</name>
    <dbReference type="NCBI Taxonomy" id="1689985"/>
    <lineage>
        <taxon>Bacteria</taxon>
        <taxon>Pseudomonadati</taxon>
        <taxon>Pseudomonadota</taxon>
        <taxon>Alphaproteobacteria</taxon>
        <taxon>Sphingomonadales</taxon>
        <taxon>Erythrobacteraceae</taxon>
        <taxon>Allopontixanthobacter</taxon>
    </lineage>
</organism>
<dbReference type="AlphaFoldDB" id="A0A845AYX0"/>
<dbReference type="RefSeq" id="WP_160754713.1">
    <property type="nucleotide sequence ID" value="NZ_WTYL01000001.1"/>
</dbReference>
<evidence type="ECO:0000313" key="2">
    <source>
        <dbReference type="Proteomes" id="UP000431922"/>
    </source>
</evidence>